<dbReference type="Gene3D" id="3.90.79.20">
    <property type="match status" value="1"/>
</dbReference>
<comment type="similarity">
    <text evidence="3">Belongs to the Nudix hydrolase family. NudC subfamily.</text>
</comment>
<reference evidence="11" key="1">
    <citation type="journal article" date="2021" name="Open Biol.">
        <title>Shared evolutionary footprints suggest mitochondrial oxidative damage underlies multiple complex I losses in fungi.</title>
        <authorList>
            <person name="Schikora-Tamarit M.A."/>
            <person name="Marcet-Houben M."/>
            <person name="Nosek J."/>
            <person name="Gabaldon T."/>
        </authorList>
    </citation>
    <scope>NUCLEOTIDE SEQUENCE</scope>
    <source>
        <strain evidence="11">CBS6341</strain>
    </source>
</reference>
<evidence type="ECO:0000313" key="12">
    <source>
        <dbReference type="Proteomes" id="UP000769528"/>
    </source>
</evidence>
<evidence type="ECO:0000256" key="6">
    <source>
        <dbReference type="ARBA" id="ARBA00022801"/>
    </source>
</evidence>
<evidence type="ECO:0000256" key="5">
    <source>
        <dbReference type="ARBA" id="ARBA00022723"/>
    </source>
</evidence>
<keyword evidence="12" id="KW-1185">Reference proteome</keyword>
<dbReference type="CDD" id="cd03429">
    <property type="entry name" value="NUDIX_NADH_pyrophosphatase_Nudt13"/>
    <property type="match status" value="1"/>
</dbReference>
<evidence type="ECO:0000313" key="11">
    <source>
        <dbReference type="EMBL" id="KAH3667879.1"/>
    </source>
</evidence>
<evidence type="ECO:0000256" key="2">
    <source>
        <dbReference type="ARBA" id="ARBA00001947"/>
    </source>
</evidence>
<name>A0A9P8T6X1_9ASCO</name>
<keyword evidence="7" id="KW-0460">Magnesium</keyword>
<evidence type="ECO:0000256" key="7">
    <source>
        <dbReference type="ARBA" id="ARBA00022842"/>
    </source>
</evidence>
<evidence type="ECO:0000256" key="4">
    <source>
        <dbReference type="ARBA" id="ARBA00012381"/>
    </source>
</evidence>
<dbReference type="InterPro" id="IPR000086">
    <property type="entry name" value="NUDIX_hydrolase_dom"/>
</dbReference>
<dbReference type="InterPro" id="IPR049734">
    <property type="entry name" value="NudC-like_C"/>
</dbReference>
<dbReference type="GO" id="GO:0035529">
    <property type="term" value="F:NADH pyrophosphatase activity"/>
    <property type="evidence" value="ECO:0007669"/>
    <property type="project" value="TreeGrafter"/>
</dbReference>
<dbReference type="PROSITE" id="PS51462">
    <property type="entry name" value="NUDIX"/>
    <property type="match status" value="1"/>
</dbReference>
<proteinExistence type="inferred from homology"/>
<evidence type="ECO:0000256" key="8">
    <source>
        <dbReference type="ARBA" id="ARBA00023027"/>
    </source>
</evidence>
<protein>
    <recommendedName>
        <fullName evidence="4">NAD(+) diphosphatase</fullName>
        <ecNumber evidence="4">3.6.1.22</ecNumber>
    </recommendedName>
</protein>
<dbReference type="Pfam" id="PF00293">
    <property type="entry name" value="NUDIX"/>
    <property type="match status" value="1"/>
</dbReference>
<accession>A0A9P8T6X1</accession>
<evidence type="ECO:0000256" key="3">
    <source>
        <dbReference type="ARBA" id="ARBA00009595"/>
    </source>
</evidence>
<dbReference type="GO" id="GO:0019677">
    <property type="term" value="P:NAD+ catabolic process"/>
    <property type="evidence" value="ECO:0007669"/>
    <property type="project" value="TreeGrafter"/>
</dbReference>
<dbReference type="InterPro" id="IPR050241">
    <property type="entry name" value="NAD-cap_RNA_hydrolase_NudC"/>
</dbReference>
<dbReference type="InterPro" id="IPR015797">
    <property type="entry name" value="NUDIX_hydrolase-like_dom_sf"/>
</dbReference>
<organism evidence="11 12">
    <name type="scientific">Wickerhamomyces mucosus</name>
    <dbReference type="NCBI Taxonomy" id="1378264"/>
    <lineage>
        <taxon>Eukaryota</taxon>
        <taxon>Fungi</taxon>
        <taxon>Dikarya</taxon>
        <taxon>Ascomycota</taxon>
        <taxon>Saccharomycotina</taxon>
        <taxon>Saccharomycetes</taxon>
        <taxon>Phaffomycetales</taxon>
        <taxon>Wickerhamomycetaceae</taxon>
        <taxon>Wickerhamomyces</taxon>
    </lineage>
</organism>
<dbReference type="OrthoDB" id="10249612at2759"/>
<keyword evidence="6" id="KW-0378">Hydrolase</keyword>
<comment type="caution">
    <text evidence="11">The sequence shown here is derived from an EMBL/GenBank/DDBJ whole genome shotgun (WGS) entry which is preliminary data.</text>
</comment>
<feature type="domain" description="Nudix hydrolase" evidence="10">
    <location>
        <begin position="244"/>
        <end position="375"/>
    </location>
</feature>
<dbReference type="GO" id="GO:0006742">
    <property type="term" value="P:NADP+ catabolic process"/>
    <property type="evidence" value="ECO:0007669"/>
    <property type="project" value="TreeGrafter"/>
</dbReference>
<reference evidence="11" key="2">
    <citation type="submission" date="2021-01" db="EMBL/GenBank/DDBJ databases">
        <authorList>
            <person name="Schikora-Tamarit M.A."/>
        </authorList>
    </citation>
    <scope>NUCLEOTIDE SEQUENCE</scope>
    <source>
        <strain evidence="11">CBS6341</strain>
    </source>
</reference>
<gene>
    <name evidence="11" type="ORF">WICMUC_005157</name>
</gene>
<evidence type="ECO:0000256" key="1">
    <source>
        <dbReference type="ARBA" id="ARBA00001946"/>
    </source>
</evidence>
<dbReference type="Gene3D" id="3.90.79.10">
    <property type="entry name" value="Nucleoside Triphosphate Pyrophosphohydrolase"/>
    <property type="match status" value="1"/>
</dbReference>
<evidence type="ECO:0000259" key="10">
    <source>
        <dbReference type="PROSITE" id="PS51462"/>
    </source>
</evidence>
<dbReference type="PANTHER" id="PTHR42904:SF6">
    <property type="entry name" value="NAD-CAPPED RNA HYDROLASE NUDT12"/>
    <property type="match status" value="1"/>
</dbReference>
<evidence type="ECO:0000256" key="9">
    <source>
        <dbReference type="ARBA" id="ARBA00023679"/>
    </source>
</evidence>
<dbReference type="EC" id="3.6.1.22" evidence="4"/>
<dbReference type="GO" id="GO:0005829">
    <property type="term" value="C:cytosol"/>
    <property type="evidence" value="ECO:0007669"/>
    <property type="project" value="TreeGrafter"/>
</dbReference>
<comment type="cofactor">
    <cofactor evidence="1">
        <name>Mg(2+)</name>
        <dbReference type="ChEBI" id="CHEBI:18420"/>
    </cofactor>
</comment>
<dbReference type="EMBL" id="JAEUBF010001375">
    <property type="protein sequence ID" value="KAH3667879.1"/>
    <property type="molecule type" value="Genomic_DNA"/>
</dbReference>
<dbReference type="GO" id="GO:0005777">
    <property type="term" value="C:peroxisome"/>
    <property type="evidence" value="ECO:0007669"/>
    <property type="project" value="TreeGrafter"/>
</dbReference>
<dbReference type="AlphaFoldDB" id="A0A9P8T6X1"/>
<comment type="catalytic activity">
    <reaction evidence="9">
        <text>a 5'-end NAD(+)-phospho-ribonucleoside in mRNA + H2O = a 5'-end phospho-adenosine-phospho-ribonucleoside in mRNA + beta-nicotinamide D-ribonucleotide + 2 H(+)</text>
        <dbReference type="Rhea" id="RHEA:60876"/>
        <dbReference type="Rhea" id="RHEA-COMP:15698"/>
        <dbReference type="Rhea" id="RHEA-COMP:15719"/>
        <dbReference type="ChEBI" id="CHEBI:14649"/>
        <dbReference type="ChEBI" id="CHEBI:15377"/>
        <dbReference type="ChEBI" id="CHEBI:15378"/>
        <dbReference type="ChEBI" id="CHEBI:144029"/>
        <dbReference type="ChEBI" id="CHEBI:144051"/>
    </reaction>
    <physiologicalReaction direction="left-to-right" evidence="9">
        <dbReference type="Rhea" id="RHEA:60877"/>
    </physiologicalReaction>
</comment>
<keyword evidence="5" id="KW-0479">Metal-binding</keyword>
<dbReference type="PANTHER" id="PTHR42904">
    <property type="entry name" value="NUDIX HYDROLASE, NUDC SUBFAMILY"/>
    <property type="match status" value="1"/>
</dbReference>
<sequence length="394" mass="44910">MNRLKQISAHLTGFNFKMSDDASHVPLLSKEEESIFFGHDTVNRLSFLREDSEFIKQAITHKQSKIVILVNDAPLGYTSSHQLYYSGYDELRDTIDDWIVLNRDEDIKVNDIRITFLGIDEKVTLDEIEFKYGEHYRGIPYFGFDISNNADLQATFINSEIKPFSDRKEIMKMSNFDSSIFSHAKMYLDWINRNLFCAGCGSRDIVIHAGTKLKCSSLDKHIVNKTEVFKCPVKSARVSNVSFPRTDSVIITAITNKSFDKILLGRGKRFPLPTYSCIAGFIEPSETIEVASAREIWEETGARASKIQILKSQPWPYPANLMIGCVAFVDFNGKNEVINLGHDPELLDAQWFEITEIKKKLAGDTEGWQLPPKTAIAHSLIEYVVQKYDNLNQK</sequence>
<dbReference type="GO" id="GO:0046872">
    <property type="term" value="F:metal ion binding"/>
    <property type="evidence" value="ECO:0007669"/>
    <property type="project" value="UniProtKB-KW"/>
</dbReference>
<dbReference type="SUPFAM" id="SSF55811">
    <property type="entry name" value="Nudix"/>
    <property type="match status" value="1"/>
</dbReference>
<comment type="cofactor">
    <cofactor evidence="2">
        <name>Zn(2+)</name>
        <dbReference type="ChEBI" id="CHEBI:29105"/>
    </cofactor>
</comment>
<keyword evidence="8" id="KW-0520">NAD</keyword>
<dbReference type="Proteomes" id="UP000769528">
    <property type="component" value="Unassembled WGS sequence"/>
</dbReference>